<accession>A0AAV4FC03</accession>
<organism evidence="8 9">
    <name type="scientific">Elysia marginata</name>
    <dbReference type="NCBI Taxonomy" id="1093978"/>
    <lineage>
        <taxon>Eukaryota</taxon>
        <taxon>Metazoa</taxon>
        <taxon>Spiralia</taxon>
        <taxon>Lophotrochozoa</taxon>
        <taxon>Mollusca</taxon>
        <taxon>Gastropoda</taxon>
        <taxon>Heterobranchia</taxon>
        <taxon>Euthyneura</taxon>
        <taxon>Panpulmonata</taxon>
        <taxon>Sacoglossa</taxon>
        <taxon>Placobranchoidea</taxon>
        <taxon>Plakobranchidae</taxon>
        <taxon>Elysia</taxon>
    </lineage>
</organism>
<evidence type="ECO:0000313" key="8">
    <source>
        <dbReference type="EMBL" id="GFR70455.1"/>
    </source>
</evidence>
<dbReference type="SUPFAM" id="SSF57845">
    <property type="entry name" value="B-box zinc-binding domain"/>
    <property type="match status" value="1"/>
</dbReference>
<feature type="domain" description="B box-type" evidence="7">
    <location>
        <begin position="227"/>
        <end position="264"/>
    </location>
</feature>
<sequence length="352" mass="38675">MNGPSDDHGTNEVTYIEENGTLDNLSRHGEHSKTFVVSTRMVLSGTATGSETSLPETDSSPLTVPDDLVLCPMCQGPSVSPRLLPCYQTICSSCLEKHIQSQITNNNDTNTFTCPLCSCPTKLPHPKDSQLDHPNYADRFEPDAFVEKLSNVLSAFKECKTCDLCKRRNIQKAASDWCMECLDAMCQECVKVHLSGKTTRDHTVVSLEELRKLSLASIMRRGVAQTCRKHPGETVRFYCMDCGVTVCVQCLTISHRKCENCVPLDDAMTSMGDAIADVMVRLQSVSGEGGGGGESESDTSVFQSGAQVLEESVKDAEEKIRSLANDLRQAITDKEQELLERLHSVASQLQEK</sequence>
<keyword evidence="9" id="KW-1185">Reference proteome</keyword>
<feature type="domain" description="B box-type" evidence="7">
    <location>
        <begin position="157"/>
        <end position="207"/>
    </location>
</feature>
<dbReference type="SUPFAM" id="SSF57850">
    <property type="entry name" value="RING/U-box"/>
    <property type="match status" value="1"/>
</dbReference>
<dbReference type="Gene3D" id="3.30.160.60">
    <property type="entry name" value="Classic Zinc Finger"/>
    <property type="match status" value="1"/>
</dbReference>
<dbReference type="PROSITE" id="PS50089">
    <property type="entry name" value="ZF_RING_2"/>
    <property type="match status" value="1"/>
</dbReference>
<dbReference type="PROSITE" id="PS50119">
    <property type="entry name" value="ZF_BBOX"/>
    <property type="match status" value="2"/>
</dbReference>
<evidence type="ECO:0000313" key="9">
    <source>
        <dbReference type="Proteomes" id="UP000762676"/>
    </source>
</evidence>
<reference evidence="8 9" key="1">
    <citation type="journal article" date="2021" name="Elife">
        <title>Chloroplast acquisition without the gene transfer in kleptoplastic sea slugs, Plakobranchus ocellatus.</title>
        <authorList>
            <person name="Maeda T."/>
            <person name="Takahashi S."/>
            <person name="Yoshida T."/>
            <person name="Shimamura S."/>
            <person name="Takaki Y."/>
            <person name="Nagai Y."/>
            <person name="Toyoda A."/>
            <person name="Suzuki Y."/>
            <person name="Arimoto A."/>
            <person name="Ishii H."/>
            <person name="Satoh N."/>
            <person name="Nishiyama T."/>
            <person name="Hasebe M."/>
            <person name="Maruyama T."/>
            <person name="Minagawa J."/>
            <person name="Obokata J."/>
            <person name="Shigenobu S."/>
        </authorList>
    </citation>
    <scope>NUCLEOTIDE SEQUENCE [LARGE SCALE GENOMIC DNA]</scope>
</reference>
<feature type="non-terminal residue" evidence="8">
    <location>
        <position position="352"/>
    </location>
</feature>
<dbReference type="InterPro" id="IPR018957">
    <property type="entry name" value="Znf_C3HC4_RING-type"/>
</dbReference>
<evidence type="ECO:0000256" key="3">
    <source>
        <dbReference type="ARBA" id="ARBA00022833"/>
    </source>
</evidence>
<dbReference type="CDD" id="cd19756">
    <property type="entry name" value="Bbox2"/>
    <property type="match status" value="1"/>
</dbReference>
<dbReference type="GO" id="GO:0008270">
    <property type="term" value="F:zinc ion binding"/>
    <property type="evidence" value="ECO:0007669"/>
    <property type="project" value="UniProtKB-KW"/>
</dbReference>
<dbReference type="EMBL" id="BMAT01004220">
    <property type="protein sequence ID" value="GFR70455.1"/>
    <property type="molecule type" value="Genomic_DNA"/>
</dbReference>
<dbReference type="InterPro" id="IPR047153">
    <property type="entry name" value="TRIM45/56/19-like"/>
</dbReference>
<keyword evidence="5" id="KW-0175">Coiled coil</keyword>
<feature type="coiled-coil region" evidence="5">
    <location>
        <begin position="306"/>
        <end position="337"/>
    </location>
</feature>
<gene>
    <name evidence="8" type="ORF">ElyMa_002072200</name>
</gene>
<dbReference type="PANTHER" id="PTHR25462:SF296">
    <property type="entry name" value="MEIOTIC P26, ISOFORM F"/>
    <property type="match status" value="1"/>
</dbReference>
<keyword evidence="1" id="KW-0479">Metal-binding</keyword>
<dbReference type="InterPro" id="IPR001841">
    <property type="entry name" value="Znf_RING"/>
</dbReference>
<evidence type="ECO:0000259" key="6">
    <source>
        <dbReference type="PROSITE" id="PS50089"/>
    </source>
</evidence>
<evidence type="ECO:0000259" key="7">
    <source>
        <dbReference type="PROSITE" id="PS50119"/>
    </source>
</evidence>
<dbReference type="Gene3D" id="3.30.40.10">
    <property type="entry name" value="Zinc/RING finger domain, C3HC4 (zinc finger)"/>
    <property type="match status" value="1"/>
</dbReference>
<protein>
    <submittedName>
        <fullName evidence="8">E3 ubiquitin-protein ligase TRIM33</fullName>
    </submittedName>
</protein>
<dbReference type="Gene3D" id="4.10.830.40">
    <property type="match status" value="1"/>
</dbReference>
<dbReference type="Proteomes" id="UP000762676">
    <property type="component" value="Unassembled WGS sequence"/>
</dbReference>
<evidence type="ECO:0000256" key="5">
    <source>
        <dbReference type="SAM" id="Coils"/>
    </source>
</evidence>
<dbReference type="Pfam" id="PF00643">
    <property type="entry name" value="zf-B_box"/>
    <property type="match status" value="1"/>
</dbReference>
<dbReference type="CDD" id="cd19757">
    <property type="entry name" value="Bbox1"/>
    <property type="match status" value="1"/>
</dbReference>
<dbReference type="Pfam" id="PF00097">
    <property type="entry name" value="zf-C3HC4"/>
    <property type="match status" value="1"/>
</dbReference>
<evidence type="ECO:0000256" key="4">
    <source>
        <dbReference type="PROSITE-ProRule" id="PRU00024"/>
    </source>
</evidence>
<proteinExistence type="predicted"/>
<evidence type="ECO:0000256" key="1">
    <source>
        <dbReference type="ARBA" id="ARBA00022723"/>
    </source>
</evidence>
<dbReference type="PANTHER" id="PTHR25462">
    <property type="entry name" value="BONUS, ISOFORM C-RELATED"/>
    <property type="match status" value="1"/>
</dbReference>
<dbReference type="InterPro" id="IPR000315">
    <property type="entry name" value="Znf_B-box"/>
</dbReference>
<feature type="domain" description="RING-type" evidence="6">
    <location>
        <begin position="71"/>
        <end position="118"/>
    </location>
</feature>
<name>A0AAV4FC03_9GAST</name>
<keyword evidence="2 4" id="KW-0863">Zinc-finger</keyword>
<dbReference type="InterPro" id="IPR013083">
    <property type="entry name" value="Znf_RING/FYVE/PHD"/>
</dbReference>
<dbReference type="AlphaFoldDB" id="A0AAV4FC03"/>
<comment type="caution">
    <text evidence="8">The sequence shown here is derived from an EMBL/GenBank/DDBJ whole genome shotgun (WGS) entry which is preliminary data.</text>
</comment>
<dbReference type="GO" id="GO:0061630">
    <property type="term" value="F:ubiquitin protein ligase activity"/>
    <property type="evidence" value="ECO:0007669"/>
    <property type="project" value="TreeGrafter"/>
</dbReference>
<evidence type="ECO:0000256" key="2">
    <source>
        <dbReference type="ARBA" id="ARBA00022771"/>
    </source>
</evidence>
<keyword evidence="3" id="KW-0862">Zinc</keyword>